<gene>
    <name evidence="1" type="ORF">ABT39_MTgene1244</name>
</gene>
<dbReference type="EMBL" id="LKAM01000001">
    <property type="protein sequence ID" value="KUM51397.1"/>
    <property type="molecule type" value="Genomic_DNA"/>
</dbReference>
<keyword evidence="1" id="KW-0496">Mitochondrion</keyword>
<sequence length="96" mass="10866">MGKDLVGMIRESSRFCTREKHVNREVCEPMQQGVLICTFQALISKGAFVYEKPRKRVVVGLPLDLASGVWFQFPALGGSRGEQLWIIGLDWIGNWI</sequence>
<accession>A0A124GPA9</accession>
<dbReference type="AlphaFoldDB" id="A0A124GPA9"/>
<reference evidence="1" key="1">
    <citation type="journal article" date="2015" name="Genome Biol. Evol.">
        <title>Organellar Genomes of White Spruce (Picea glauca): Assembly and Annotation.</title>
        <authorList>
            <person name="Jackman S.D."/>
            <person name="Warren R.L."/>
            <person name="Gibb E.A."/>
            <person name="Vandervalk B.P."/>
            <person name="Mohamadi H."/>
            <person name="Chu J."/>
            <person name="Raymond A."/>
            <person name="Pleasance S."/>
            <person name="Coope R."/>
            <person name="Wildung M.R."/>
            <person name="Ritland C.E."/>
            <person name="Bousquet J."/>
            <person name="Jones S.J."/>
            <person name="Bohlmann J."/>
            <person name="Birol I."/>
        </authorList>
    </citation>
    <scope>NUCLEOTIDE SEQUENCE [LARGE SCALE GENOMIC DNA]</scope>
    <source>
        <tissue evidence="1">Flushing bud</tissue>
    </source>
</reference>
<comment type="caution">
    <text evidence="1">The sequence shown here is derived from an EMBL/GenBank/DDBJ whole genome shotgun (WGS) entry which is preliminary data.</text>
</comment>
<organism evidence="1">
    <name type="scientific">Picea glauca</name>
    <name type="common">White spruce</name>
    <name type="synonym">Pinus glauca</name>
    <dbReference type="NCBI Taxonomy" id="3330"/>
    <lineage>
        <taxon>Eukaryota</taxon>
        <taxon>Viridiplantae</taxon>
        <taxon>Streptophyta</taxon>
        <taxon>Embryophyta</taxon>
        <taxon>Tracheophyta</taxon>
        <taxon>Spermatophyta</taxon>
        <taxon>Pinopsida</taxon>
        <taxon>Pinidae</taxon>
        <taxon>Conifers I</taxon>
        <taxon>Pinales</taxon>
        <taxon>Pinaceae</taxon>
        <taxon>Picea</taxon>
    </lineage>
</organism>
<protein>
    <submittedName>
        <fullName evidence="1">Uncharacterized protein</fullName>
    </submittedName>
</protein>
<proteinExistence type="predicted"/>
<name>A0A124GPA9_PICGL</name>
<evidence type="ECO:0000313" key="1">
    <source>
        <dbReference type="EMBL" id="KUM51397.1"/>
    </source>
</evidence>
<geneLocation type="mitochondrion" evidence="1"/>